<dbReference type="AlphaFoldDB" id="A0A9Q5I3H5"/>
<accession>A0A9Q5I3H5</accession>
<name>A0A9Q5I3H5_SANBA</name>
<gene>
    <name evidence="1" type="ORF">A7U60_g1763</name>
</gene>
<protein>
    <submittedName>
        <fullName evidence="1">Uncharacterized protein</fullName>
    </submittedName>
</protein>
<dbReference type="OrthoDB" id="2340858at2759"/>
<keyword evidence="2" id="KW-1185">Reference proteome</keyword>
<dbReference type="PANTHER" id="PTHR33129:SF1">
    <property type="entry name" value="ATP-BINDING PROTEIN"/>
    <property type="match status" value="1"/>
</dbReference>
<dbReference type="PANTHER" id="PTHR33129">
    <property type="entry name" value="PROTEIN KINASE DOMAIN-CONTAINING PROTEIN-RELATED"/>
    <property type="match status" value="1"/>
</dbReference>
<comment type="caution">
    <text evidence="1">The sequence shown here is derived from an EMBL/GenBank/DDBJ whole genome shotgun (WGS) entry which is preliminary data.</text>
</comment>
<proteinExistence type="predicted"/>
<evidence type="ECO:0000313" key="2">
    <source>
        <dbReference type="Proteomes" id="UP000757232"/>
    </source>
</evidence>
<dbReference type="EMBL" id="LNZH02000109">
    <property type="protein sequence ID" value="OCB91016.1"/>
    <property type="molecule type" value="Genomic_DNA"/>
</dbReference>
<reference evidence="1" key="1">
    <citation type="submission" date="2016-06" db="EMBL/GenBank/DDBJ databases">
        <title>Draft Genome sequence of the fungus Inonotus baumii.</title>
        <authorList>
            <person name="Zhu H."/>
            <person name="Lin W."/>
        </authorList>
    </citation>
    <scope>NUCLEOTIDE SEQUENCE</scope>
    <source>
        <strain evidence="1">821</strain>
    </source>
</reference>
<sequence>MSLDTAWDVTSRLPDAKRIEIDNLEYIGCLAALYYQTWKDQNPDRVYVTHKVVRDRPDDQANVPVPEYITALEWTVKNQVPSILLNSFKSRGILLRDEYQFILARIWEFFGTEGGIESGGAFILARIWEFFGTEGGIESGYVPKPEIELSDAIGPPYNPFKDLHIEHSGEDEVPGVVISGTPGIGKSLFLFFLLAQRLLAQQTTIYQFKSGEFVLFHATGVYHSELVKKEFLFLPQHTWFLVDSNEQNFIPPLSFVEACNSSSRKIVMAASPRETHFTFYSKHKTFVTVWMEPFSEAEIIAARKLQGRKTPIAERALEKFFRLYGPSARAAYENAKAPDDYKTDIVKNIDGVDWDGIVKIVTDMGRGYFETKFSHLVFIARRQGKDAREWYVEFASKYVANLVYTAFDVREAEKGRDLYRQFLKTPKARASAGGLLEACVLNIFPLGGQRQMRKMTRNPKRQLDQKNQHWLFDDESRDMYALLIGHQDHAVRIEDRWQNKPSPEFASVKHIVYHGDPPEEKERAFYIPADDNQVSFDGWLYEPATDHTVILQVTVKITSHDIKPEGLQSLGSNRVDLVVVSDDNGGKDVSMPLRSANLIDNVYRLEY</sequence>
<dbReference type="Proteomes" id="UP000757232">
    <property type="component" value="Unassembled WGS sequence"/>
</dbReference>
<organism evidence="1 2">
    <name type="scientific">Sanghuangporus baumii</name>
    <name type="common">Phellinus baumii</name>
    <dbReference type="NCBI Taxonomy" id="108892"/>
    <lineage>
        <taxon>Eukaryota</taxon>
        <taxon>Fungi</taxon>
        <taxon>Dikarya</taxon>
        <taxon>Basidiomycota</taxon>
        <taxon>Agaricomycotina</taxon>
        <taxon>Agaricomycetes</taxon>
        <taxon>Hymenochaetales</taxon>
        <taxon>Hymenochaetaceae</taxon>
        <taxon>Sanghuangporus</taxon>
    </lineage>
</organism>
<evidence type="ECO:0000313" key="1">
    <source>
        <dbReference type="EMBL" id="OCB91016.1"/>
    </source>
</evidence>
<dbReference type="InterPro" id="IPR052980">
    <property type="entry name" value="Crinkler_effector"/>
</dbReference>